<keyword evidence="1" id="KW-0732">Signal</keyword>
<protein>
    <recommendedName>
        <fullName evidence="4">Lipoprotein</fullName>
    </recommendedName>
</protein>
<dbReference type="RefSeq" id="WP_186085856.1">
    <property type="nucleotide sequence ID" value="NZ_BMDB01000002.1"/>
</dbReference>
<gene>
    <name evidence="2" type="ORF">JEOSCH030_00584</name>
</gene>
<sequence>MYRKLLILLGFVFILAGCSNTYDTKIDTYKTAVLEKDTEALIDIIEMEDEPLTEDEAEGYLKLIHEQYDEESLTKELTELVDTLKKGTEEVVLSPKKQNDYSLLTVTKIENKDIRLSIPRYELATNFPEGQFPVKFGINDLTVNQPYKYEKVLGKSVPIIMNYSGKGNKGDTDVNFTIDIDFNKNADERVTLSGDLYAVEINLDNTRLPIKSVSVDGNDITDTKYDENIYYFKSDSKEVVLEVMSEYKGKDFTLDPINFNPDFFETTIFELEVPEESLANIEQEIKDERAIDLALKLLAVQSENALSNKEKDRNMMLKHRFADDELNTNYINYINEIADTNAKFTYEISKAEPIGEHSDYTYNVEVEITKNDEHLQTNNFTFKFIKKDDTMIIKEYTKNK</sequence>
<accession>A0A6V7R978</accession>
<name>A0A6V7R978_9BACL</name>
<comment type="caution">
    <text evidence="2">The sequence shown here is derived from an EMBL/GenBank/DDBJ whole genome shotgun (WGS) entry which is preliminary data.</text>
</comment>
<feature type="chain" id="PRO_5039167632" description="Lipoprotein" evidence="1">
    <location>
        <begin position="22"/>
        <end position="400"/>
    </location>
</feature>
<reference evidence="2 3" key="1">
    <citation type="submission" date="2020-07" db="EMBL/GenBank/DDBJ databases">
        <authorList>
            <person name="Criscuolo A."/>
        </authorList>
    </citation>
    <scope>NUCLEOTIDE SEQUENCE [LARGE SCALE GENOMIC DNA]</scope>
    <source>
        <strain evidence="3">CIP 111030</strain>
    </source>
</reference>
<dbReference type="PROSITE" id="PS51257">
    <property type="entry name" value="PROKAR_LIPOPROTEIN"/>
    <property type="match status" value="1"/>
</dbReference>
<feature type="signal peptide" evidence="1">
    <location>
        <begin position="1"/>
        <end position="21"/>
    </location>
</feature>
<evidence type="ECO:0000313" key="3">
    <source>
        <dbReference type="Proteomes" id="UP000521032"/>
    </source>
</evidence>
<dbReference type="EMBL" id="CAJEWE010000007">
    <property type="protein sequence ID" value="CAD2073911.1"/>
    <property type="molecule type" value="Genomic_DNA"/>
</dbReference>
<dbReference type="Proteomes" id="UP000521032">
    <property type="component" value="Unassembled WGS sequence"/>
</dbReference>
<proteinExistence type="predicted"/>
<evidence type="ECO:0000313" key="2">
    <source>
        <dbReference type="EMBL" id="CAD2073911.1"/>
    </source>
</evidence>
<organism evidence="2 3">
    <name type="scientific">Phocicoccus schoeneichii</name>
    <dbReference type="NCBI Taxonomy" id="1812261"/>
    <lineage>
        <taxon>Bacteria</taxon>
        <taxon>Bacillati</taxon>
        <taxon>Bacillota</taxon>
        <taxon>Bacilli</taxon>
        <taxon>Bacillales</taxon>
        <taxon>Salinicoccaceae</taxon>
        <taxon>Phocicoccus</taxon>
    </lineage>
</organism>
<evidence type="ECO:0008006" key="4">
    <source>
        <dbReference type="Google" id="ProtNLM"/>
    </source>
</evidence>
<keyword evidence="3" id="KW-1185">Reference proteome</keyword>
<evidence type="ECO:0000256" key="1">
    <source>
        <dbReference type="SAM" id="SignalP"/>
    </source>
</evidence>
<dbReference type="AlphaFoldDB" id="A0A6V7R978"/>